<dbReference type="Proteomes" id="UP000759131">
    <property type="component" value="Unassembled WGS sequence"/>
</dbReference>
<dbReference type="AlphaFoldDB" id="A0A7R9Q4M5"/>
<evidence type="ECO:0000259" key="8">
    <source>
        <dbReference type="Pfam" id="PF19055"/>
    </source>
</evidence>
<keyword evidence="5 6" id="KW-0472">Membrane</keyword>
<evidence type="ECO:0000313" key="10">
    <source>
        <dbReference type="Proteomes" id="UP000759131"/>
    </source>
</evidence>
<evidence type="ECO:0000256" key="5">
    <source>
        <dbReference type="ARBA" id="ARBA00023136"/>
    </source>
</evidence>
<feature type="transmembrane region" description="Helical" evidence="6">
    <location>
        <begin position="195"/>
        <end position="219"/>
    </location>
</feature>
<evidence type="ECO:0000259" key="7">
    <source>
        <dbReference type="Pfam" id="PF01061"/>
    </source>
</evidence>
<dbReference type="GO" id="GO:0140359">
    <property type="term" value="F:ABC-type transporter activity"/>
    <property type="evidence" value="ECO:0007669"/>
    <property type="project" value="InterPro"/>
</dbReference>
<feature type="transmembrane region" description="Helical" evidence="6">
    <location>
        <begin position="276"/>
        <end position="300"/>
    </location>
</feature>
<dbReference type="GO" id="GO:0005886">
    <property type="term" value="C:plasma membrane"/>
    <property type="evidence" value="ECO:0007669"/>
    <property type="project" value="TreeGrafter"/>
</dbReference>
<dbReference type="InterPro" id="IPR043926">
    <property type="entry name" value="ABCG_dom"/>
</dbReference>
<organism evidence="9">
    <name type="scientific">Medioppia subpectinata</name>
    <dbReference type="NCBI Taxonomy" id="1979941"/>
    <lineage>
        <taxon>Eukaryota</taxon>
        <taxon>Metazoa</taxon>
        <taxon>Ecdysozoa</taxon>
        <taxon>Arthropoda</taxon>
        <taxon>Chelicerata</taxon>
        <taxon>Arachnida</taxon>
        <taxon>Acari</taxon>
        <taxon>Acariformes</taxon>
        <taxon>Sarcoptiformes</taxon>
        <taxon>Oribatida</taxon>
        <taxon>Brachypylina</taxon>
        <taxon>Oppioidea</taxon>
        <taxon>Oppiidae</taxon>
        <taxon>Medioppia</taxon>
    </lineage>
</organism>
<evidence type="ECO:0000256" key="4">
    <source>
        <dbReference type="ARBA" id="ARBA00022989"/>
    </source>
</evidence>
<dbReference type="PANTHER" id="PTHR48041:SF78">
    <property type="entry name" value="ABC TRANSPORTER EXPRESSED IN TRACHEA, ISOFORM A"/>
    <property type="match status" value="1"/>
</dbReference>
<keyword evidence="4 6" id="KW-1133">Transmembrane helix</keyword>
<comment type="subcellular location">
    <subcellularLocation>
        <location evidence="1">Membrane</location>
        <topology evidence="1">Multi-pass membrane protein</topology>
    </subcellularLocation>
</comment>
<evidence type="ECO:0000256" key="1">
    <source>
        <dbReference type="ARBA" id="ARBA00004141"/>
    </source>
</evidence>
<reference evidence="9" key="1">
    <citation type="submission" date="2020-11" db="EMBL/GenBank/DDBJ databases">
        <authorList>
            <person name="Tran Van P."/>
        </authorList>
    </citation>
    <scope>NUCLEOTIDE SEQUENCE</scope>
</reference>
<evidence type="ECO:0008006" key="11">
    <source>
        <dbReference type="Google" id="ProtNLM"/>
    </source>
</evidence>
<sequence>MYTLLAYSPDATIHQPSAKMFNMFSKVYVLSNNGVCVYDGPPQDVTRTLSLIVCLFVGLHIPQYYNPADFIIEVASGEYAKQKSNRQKFDNMSSDGYTTVINAIAVEKSKRDKPALKQIWILMSRILIITYRDPNMFLLRVLTVFPTAFMIGWIFTSRVGRASGCPPSKLMLWDEDINELMAKFQDERYGLQENVALLFLSMMMCMFGTYSAIVLTFPFEMNVVLKEYSNAYYSIFAYYISKIVTDLPFCVLTNISLTGIVYYMTGQLFDTYYRPMYVILINTLVGLSGQTIGMFFGALFMENPNLAVFSSGIIILPLFIFAGFFRKLSLMPAYFLPISYVSFFRYSLTATLISVFGLKRCQYEHWLAESVMDVTNMTRPQWISSMSVLLQYQSQFAGASDKSTVVVDANGEPEDNLLIMFGGGKLANHTLTSLLLTQFDIDDSEDSLWHELNLLIFFVALAENDEPFLLRTLICFLVLRNELKSYSDDKEYQQIEFVPQRVLTIVYVKLSQK</sequence>
<keyword evidence="2" id="KW-0813">Transport</keyword>
<name>A0A7R9Q4M5_9ACAR</name>
<proteinExistence type="predicted"/>
<feature type="domain" description="ABC-2 type transporter transmembrane" evidence="7">
    <location>
        <begin position="118"/>
        <end position="355"/>
    </location>
</feature>
<dbReference type="OrthoDB" id="6502782at2759"/>
<keyword evidence="10" id="KW-1185">Reference proteome</keyword>
<evidence type="ECO:0000256" key="2">
    <source>
        <dbReference type="ARBA" id="ARBA00022448"/>
    </source>
</evidence>
<evidence type="ECO:0000256" key="3">
    <source>
        <dbReference type="ARBA" id="ARBA00022692"/>
    </source>
</evidence>
<protein>
    <recommendedName>
        <fullName evidence="11">ABC-2 type transporter domain-containing protein</fullName>
    </recommendedName>
</protein>
<feature type="transmembrane region" description="Helical" evidence="6">
    <location>
        <begin position="239"/>
        <end position="264"/>
    </location>
</feature>
<dbReference type="Pfam" id="PF19055">
    <property type="entry name" value="ABC2_membrane_7"/>
    <property type="match status" value="1"/>
</dbReference>
<dbReference type="InterPro" id="IPR050352">
    <property type="entry name" value="ABCG_transporters"/>
</dbReference>
<dbReference type="EMBL" id="OC864016">
    <property type="protein sequence ID" value="CAD7631420.1"/>
    <property type="molecule type" value="Genomic_DNA"/>
</dbReference>
<dbReference type="PANTHER" id="PTHR48041">
    <property type="entry name" value="ABC TRANSPORTER G FAMILY MEMBER 28"/>
    <property type="match status" value="1"/>
</dbReference>
<feature type="transmembrane region" description="Helical" evidence="6">
    <location>
        <begin position="337"/>
        <end position="358"/>
    </location>
</feature>
<accession>A0A7R9Q4M5</accession>
<dbReference type="EMBL" id="CAJPIZ010009441">
    <property type="protein sequence ID" value="CAG2111850.1"/>
    <property type="molecule type" value="Genomic_DNA"/>
</dbReference>
<evidence type="ECO:0000256" key="6">
    <source>
        <dbReference type="SAM" id="Phobius"/>
    </source>
</evidence>
<feature type="transmembrane region" description="Helical" evidence="6">
    <location>
        <begin position="306"/>
        <end position="325"/>
    </location>
</feature>
<dbReference type="Pfam" id="PF01061">
    <property type="entry name" value="ABC2_membrane"/>
    <property type="match status" value="1"/>
</dbReference>
<feature type="transmembrane region" description="Helical" evidence="6">
    <location>
        <begin position="137"/>
        <end position="155"/>
    </location>
</feature>
<evidence type="ECO:0000313" key="9">
    <source>
        <dbReference type="EMBL" id="CAD7631420.1"/>
    </source>
</evidence>
<gene>
    <name evidence="9" type="ORF">OSB1V03_LOCUS11829</name>
</gene>
<feature type="domain" description="ABC transporter family G" evidence="8">
    <location>
        <begin position="14"/>
        <end position="89"/>
    </location>
</feature>
<keyword evidence="3 6" id="KW-0812">Transmembrane</keyword>
<dbReference type="InterPro" id="IPR013525">
    <property type="entry name" value="ABC2_TM"/>
</dbReference>